<dbReference type="PANTHER" id="PTHR38019:SF1">
    <property type="entry name" value="N-ACETYLTRANSFERASE DOMAIN-CONTAINING PROTEIN"/>
    <property type="match status" value="1"/>
</dbReference>
<keyword evidence="1" id="KW-0175">Coiled coil</keyword>
<evidence type="ECO:0000313" key="3">
    <source>
        <dbReference type="Proteomes" id="UP001295684"/>
    </source>
</evidence>
<keyword evidence="3" id="KW-1185">Reference proteome</keyword>
<gene>
    <name evidence="2" type="ORF">ECRASSUSDP1_LOCUS4720</name>
</gene>
<dbReference type="PANTHER" id="PTHR38019">
    <property type="entry name" value="KDA ANTIGEN P200, PUTATIVE-RELATED"/>
    <property type="match status" value="1"/>
</dbReference>
<reference evidence="2" key="1">
    <citation type="submission" date="2023-07" db="EMBL/GenBank/DDBJ databases">
        <authorList>
            <consortium name="AG Swart"/>
            <person name="Singh M."/>
            <person name="Singh A."/>
            <person name="Seah K."/>
            <person name="Emmerich C."/>
        </authorList>
    </citation>
    <scope>NUCLEOTIDE SEQUENCE</scope>
    <source>
        <strain evidence="2">DP1</strain>
    </source>
</reference>
<accession>A0AAD1UB46</accession>
<evidence type="ECO:0000313" key="2">
    <source>
        <dbReference type="EMBL" id="CAI2363386.1"/>
    </source>
</evidence>
<dbReference type="Proteomes" id="UP001295684">
    <property type="component" value="Unassembled WGS sequence"/>
</dbReference>
<proteinExistence type="predicted"/>
<comment type="caution">
    <text evidence="2">The sequence shown here is derived from an EMBL/GenBank/DDBJ whole genome shotgun (WGS) entry which is preliminary data.</text>
</comment>
<evidence type="ECO:0000256" key="1">
    <source>
        <dbReference type="SAM" id="Coils"/>
    </source>
</evidence>
<protein>
    <submittedName>
        <fullName evidence="2">Uncharacterized protein</fullName>
    </submittedName>
</protein>
<name>A0AAD1UB46_EUPCR</name>
<dbReference type="EMBL" id="CAMPGE010004536">
    <property type="protein sequence ID" value="CAI2363386.1"/>
    <property type="molecule type" value="Genomic_DNA"/>
</dbReference>
<feature type="coiled-coil region" evidence="1">
    <location>
        <begin position="175"/>
        <end position="281"/>
    </location>
</feature>
<dbReference type="AlphaFoldDB" id="A0AAD1UB46"/>
<organism evidence="2 3">
    <name type="scientific">Euplotes crassus</name>
    <dbReference type="NCBI Taxonomy" id="5936"/>
    <lineage>
        <taxon>Eukaryota</taxon>
        <taxon>Sar</taxon>
        <taxon>Alveolata</taxon>
        <taxon>Ciliophora</taxon>
        <taxon>Intramacronucleata</taxon>
        <taxon>Spirotrichea</taxon>
        <taxon>Hypotrichia</taxon>
        <taxon>Euplotida</taxon>
        <taxon>Euplotidae</taxon>
        <taxon>Moneuplotes</taxon>
    </lineage>
</organism>
<sequence length="513" mass="61503">MEEGDSPEIKTTNNIRDLSSFHHLRKVKLDLDSPRLKKSCFNLGIEPEELLMKDKAEFDNKKLPKDVVDLRYKHFMARLIDTINRVLHERRKIILQERKKEKALTSSPAVTFSHRYESMFDRPRRNGSMEAPKVNADIMMSTQPVLNKIGLPELKVTESIKKVRDRKTKLFMMDNAKGEKRIQDYQKKWKEAQKQKNKILQNQVEKIQKKEQKRLESLKKYEQIEKAHEKKVRQDHREFLQKCKIKEKNRKEKERERYLKLKKQEDEFKAKRGNIMNMQKENEMQEFEKSQKLLSEITDKINTSMQNEQILLESTKKKAKQFNDEAYDKLNHYKKNSDFSDKEKLEKLFKQEMKNLKKIDNLHKSCTNLWDSIKKKHNEKFEQIKNNRLKVGKIKKKKINELIKNQNKSQEAIDEHQKKVQHNIMLKQELRKLREQDIQLTIERNKRLGNIKKEEIIQKNLKSIHAIQNTKIANEIMQKKMVEDNVKELKFKNDLSSLFTKMHKSNSMPSLET</sequence>
<feature type="coiled-coil region" evidence="1">
    <location>
        <begin position="305"/>
        <end position="362"/>
    </location>
</feature>